<dbReference type="SUPFAM" id="SSF56112">
    <property type="entry name" value="Protein kinase-like (PK-like)"/>
    <property type="match status" value="1"/>
</dbReference>
<accession>A0AAE1PR21</accession>
<feature type="compositionally biased region" description="Low complexity" evidence="2">
    <location>
        <begin position="726"/>
        <end position="745"/>
    </location>
</feature>
<feature type="region of interest" description="Disordered" evidence="2">
    <location>
        <begin position="643"/>
        <end position="676"/>
    </location>
</feature>
<feature type="region of interest" description="Disordered" evidence="2">
    <location>
        <begin position="721"/>
        <end position="891"/>
    </location>
</feature>
<feature type="region of interest" description="Disordered" evidence="2">
    <location>
        <begin position="556"/>
        <end position="617"/>
    </location>
</feature>
<reference evidence="4" key="1">
    <citation type="submission" date="2023-11" db="EMBL/GenBank/DDBJ databases">
        <title>Genome assemblies of two species of porcelain crab, Petrolisthes cinctipes and Petrolisthes manimaculis (Anomura: Porcellanidae).</title>
        <authorList>
            <person name="Angst P."/>
        </authorList>
    </citation>
    <scope>NUCLEOTIDE SEQUENCE</scope>
    <source>
        <strain evidence="4">PB745_02</strain>
        <tissue evidence="4">Gill</tissue>
    </source>
</reference>
<dbReference type="InterPro" id="IPR051681">
    <property type="entry name" value="Ser/Thr_Kinases-Pseudokinases"/>
</dbReference>
<keyword evidence="5" id="KW-1185">Reference proteome</keyword>
<evidence type="ECO:0000256" key="1">
    <source>
        <dbReference type="SAM" id="Coils"/>
    </source>
</evidence>
<evidence type="ECO:0000313" key="4">
    <source>
        <dbReference type="EMBL" id="KAK4313276.1"/>
    </source>
</evidence>
<dbReference type="PROSITE" id="PS50011">
    <property type="entry name" value="PROTEIN_KINASE_DOM"/>
    <property type="match status" value="1"/>
</dbReference>
<feature type="compositionally biased region" description="Low complexity" evidence="2">
    <location>
        <begin position="650"/>
        <end position="663"/>
    </location>
</feature>
<feature type="compositionally biased region" description="Gly residues" evidence="2">
    <location>
        <begin position="598"/>
        <end position="616"/>
    </location>
</feature>
<feature type="compositionally biased region" description="Low complexity" evidence="2">
    <location>
        <begin position="852"/>
        <end position="861"/>
    </location>
</feature>
<sequence>MGVYSIGYCIEVGWECIGYCIEVGWECIGIGEVGWECIGIGEVGWECLGIGEVSASSDVRDEVLLSESIENNDLQFKTLKITDFGLAREAAKTTRMSAAGTYAWMAPEVIKTSTYSKASDVWSYGVLLWELLTGESPYKGIDTMAIAYSVAMNKLRLHIPSTVPMSWRKLMEGCWEVDPHTRPTFEVILARLDEISRSTFTQTPHDSFHTMRGHWKVEIEEKVNEIRIKENDLRCREEEVRRTLVKQKQIAEQLKQREQELHHREMDLLQREISMAIQQQARPTPKKRKGKFKKKLLTRSHQISAPSDFRHHITVQPSAGVVLNPASPDSPPGSPNLPRLRAIALPADGVKGKTWGPSTAHQKERGHIIPPHPHNNNNNNNNNHKRWSKSAPNLEKPLRPLPYTATMTGLNQITAYGPEIECSGEEGGSGSSGPWGNKSGAGAGGVALRPLHVPTLYNDGCPESRGRQPKFTALELLVYNIAAVVASVAAGYDVRLSNVTAVHPSLLPATCDDEGAGYHRWLGEYQFSTTSGYPHNTYHGPARHARPALALEPKPLRFTDSPQHFPQALPQPTTTQHPPRRKSSSASNDSEKVVSYSGGSGGSSGGGGGGGGGGGQRVYIPGPADYLRGDYRAEQQQQLVVWGDHHHQHPSQQQQQQQQQHAPPSSPLPEGVESSCHCPSESAYYYPDRPYSSQTPEYLASVHYEQRVYPQYMMRHADQGYHAYDNPSTSVSSSSTSTNPRTPSRIPLHHHRRTPSSISNTSTSSSNVNPSFKLEDEADSSYSTPTHRYEASPGPAPPPRSSQGSLVDQDRPGSLDLPRPPSHTQHHPPHHHHHHHHHRSSLRKYTPGGYGRSSPKPRSSSGSGGGGSGGGTPTNHTPPDVDSIHSEDSSYVSAPDVYSTLSGGSGGSRVRFSPAWQIGGSVTTMEGQHSGRHNTLLDMPVEGQVQDPTIPLTALRHQQQHHHHQSHHHQSHHHHHHYSHGQPHSWTAFDDTNDEQL</sequence>
<feature type="region of interest" description="Disordered" evidence="2">
    <location>
        <begin position="349"/>
        <end position="391"/>
    </location>
</feature>
<comment type="caution">
    <text evidence="4">The sequence shown here is derived from an EMBL/GenBank/DDBJ whole genome shotgun (WGS) entry which is preliminary data.</text>
</comment>
<feature type="compositionally biased region" description="Gly residues" evidence="2">
    <location>
        <begin position="425"/>
        <end position="441"/>
    </location>
</feature>
<dbReference type="EMBL" id="JAWZYT010001333">
    <property type="protein sequence ID" value="KAK4313276.1"/>
    <property type="molecule type" value="Genomic_DNA"/>
</dbReference>
<dbReference type="InterPro" id="IPR001245">
    <property type="entry name" value="Ser-Thr/Tyr_kinase_cat_dom"/>
</dbReference>
<keyword evidence="1" id="KW-0175">Coiled coil</keyword>
<dbReference type="PANTHER" id="PTHR44329">
    <property type="entry name" value="SERINE/THREONINE-PROTEIN KINASE TNNI3K-RELATED"/>
    <property type="match status" value="1"/>
</dbReference>
<evidence type="ECO:0000259" key="3">
    <source>
        <dbReference type="PROSITE" id="PS50011"/>
    </source>
</evidence>
<proteinExistence type="predicted"/>
<feature type="compositionally biased region" description="Gly residues" evidence="2">
    <location>
        <begin position="862"/>
        <end position="872"/>
    </location>
</feature>
<gene>
    <name evidence="4" type="ORF">Pmani_015358</name>
</gene>
<name>A0AAE1PR21_9EUCA</name>
<protein>
    <recommendedName>
        <fullName evidence="3">Protein kinase domain-containing protein</fullName>
    </recommendedName>
</protein>
<feature type="region of interest" description="Disordered" evidence="2">
    <location>
        <begin position="420"/>
        <end position="441"/>
    </location>
</feature>
<evidence type="ECO:0000256" key="2">
    <source>
        <dbReference type="SAM" id="MobiDB-lite"/>
    </source>
</evidence>
<feature type="compositionally biased region" description="Low complexity" evidence="2">
    <location>
        <begin position="755"/>
        <end position="771"/>
    </location>
</feature>
<feature type="compositionally biased region" description="Basic residues" evidence="2">
    <location>
        <begin position="958"/>
        <end position="979"/>
    </location>
</feature>
<dbReference type="Proteomes" id="UP001292094">
    <property type="component" value="Unassembled WGS sequence"/>
</dbReference>
<feature type="compositionally biased region" description="Basic residues" evidence="2">
    <location>
        <begin position="824"/>
        <end position="842"/>
    </location>
</feature>
<evidence type="ECO:0000313" key="5">
    <source>
        <dbReference type="Proteomes" id="UP001292094"/>
    </source>
</evidence>
<feature type="compositionally biased region" description="Low complexity" evidence="2">
    <location>
        <begin position="566"/>
        <end position="577"/>
    </location>
</feature>
<dbReference type="InterPro" id="IPR011009">
    <property type="entry name" value="Kinase-like_dom_sf"/>
</dbReference>
<dbReference type="PANTHER" id="PTHR44329:SF293">
    <property type="entry name" value="MITOGEN-ACTIVATED PROTEIN KINASE KINASE KINASE"/>
    <property type="match status" value="1"/>
</dbReference>
<feature type="region of interest" description="Disordered" evidence="2">
    <location>
        <begin position="955"/>
        <end position="997"/>
    </location>
</feature>
<dbReference type="Gene3D" id="1.10.510.10">
    <property type="entry name" value="Transferase(Phosphotransferase) domain 1"/>
    <property type="match status" value="1"/>
</dbReference>
<feature type="coiled-coil region" evidence="1">
    <location>
        <begin position="219"/>
        <end position="257"/>
    </location>
</feature>
<dbReference type="GO" id="GO:0005524">
    <property type="term" value="F:ATP binding"/>
    <property type="evidence" value="ECO:0007669"/>
    <property type="project" value="InterPro"/>
</dbReference>
<dbReference type="InterPro" id="IPR000719">
    <property type="entry name" value="Prot_kinase_dom"/>
</dbReference>
<dbReference type="AlphaFoldDB" id="A0AAE1PR21"/>
<dbReference type="Pfam" id="PF07714">
    <property type="entry name" value="PK_Tyr_Ser-Thr"/>
    <property type="match status" value="1"/>
</dbReference>
<feature type="domain" description="Protein kinase" evidence="3">
    <location>
        <begin position="1"/>
        <end position="208"/>
    </location>
</feature>
<organism evidence="4 5">
    <name type="scientific">Petrolisthes manimaculis</name>
    <dbReference type="NCBI Taxonomy" id="1843537"/>
    <lineage>
        <taxon>Eukaryota</taxon>
        <taxon>Metazoa</taxon>
        <taxon>Ecdysozoa</taxon>
        <taxon>Arthropoda</taxon>
        <taxon>Crustacea</taxon>
        <taxon>Multicrustacea</taxon>
        <taxon>Malacostraca</taxon>
        <taxon>Eumalacostraca</taxon>
        <taxon>Eucarida</taxon>
        <taxon>Decapoda</taxon>
        <taxon>Pleocyemata</taxon>
        <taxon>Anomura</taxon>
        <taxon>Galatheoidea</taxon>
        <taxon>Porcellanidae</taxon>
        <taxon>Petrolisthes</taxon>
    </lineage>
</organism>
<dbReference type="GO" id="GO:0004706">
    <property type="term" value="F:JUN kinase kinase kinase activity"/>
    <property type="evidence" value="ECO:0007669"/>
    <property type="project" value="TreeGrafter"/>
</dbReference>